<feature type="domain" description="NADPH-dependent FMN reductase-like" evidence="2">
    <location>
        <begin position="1"/>
        <end position="146"/>
    </location>
</feature>
<evidence type="ECO:0000256" key="1">
    <source>
        <dbReference type="SAM" id="MobiDB-lite"/>
    </source>
</evidence>
<comment type="caution">
    <text evidence="3">The sequence shown here is derived from an EMBL/GenBank/DDBJ whole genome shotgun (WGS) entry which is preliminary data.</text>
</comment>
<dbReference type="Pfam" id="PF03358">
    <property type="entry name" value="FMN_red"/>
    <property type="match status" value="1"/>
</dbReference>
<feature type="compositionally biased region" description="Low complexity" evidence="1">
    <location>
        <begin position="413"/>
        <end position="424"/>
    </location>
</feature>
<dbReference type="Pfam" id="PF13596">
    <property type="entry name" value="PAS_10"/>
    <property type="match status" value="1"/>
</dbReference>
<dbReference type="AlphaFoldDB" id="A0A0R1H367"/>
<evidence type="ECO:0000313" key="3">
    <source>
        <dbReference type="EMBL" id="KRK37015.1"/>
    </source>
</evidence>
<accession>A0A0R1H367</accession>
<dbReference type="EMBL" id="AZCV01000008">
    <property type="protein sequence ID" value="KRK37015.1"/>
    <property type="molecule type" value="Genomic_DNA"/>
</dbReference>
<dbReference type="GO" id="GO:0016491">
    <property type="term" value="F:oxidoreductase activity"/>
    <property type="evidence" value="ECO:0007669"/>
    <property type="project" value="InterPro"/>
</dbReference>
<feature type="region of interest" description="Disordered" evidence="1">
    <location>
        <begin position="380"/>
        <end position="433"/>
    </location>
</feature>
<sequence>MKLVGIVGSVAEQSYNKLLMRFIAEHFSNLVDVEVLDITDVPMFNQSNDQSNSPTIQYLNRKIMAADGVIIATPEHNHTIPAALKSVIEWLSCNLHPFADKPVMIVGASYHNQGSSRAQLNLRQILESPGVNAITMPGNEFLLANVKEAFNDEGNLKDERTVEFLRTTLTKFLDFVQVINKLNGRADNPGAAEDMWSTGKCDTTIDGVDMKAEDWVEQAAAKVNAVAGKTYVKLDRGILTVDQLNWFLNSMPIELTYADENNQFIYYNRMGEDPKAMLAPRRPGQVGDPLADVHPTRALKGAANVVNQLRTGKTDLVKMSVPGNGPTRHWMHYYKAMHDEAGNYRGINEWVVDLWPIVKYYLETTGQKLIPDPDNQVSAVTGASSAGPVITTVPGPSAAKVDDTSGASATEQPAEVVAPKVPAVDSTSGASES</sequence>
<gene>
    <name evidence="3" type="ORF">FC62_GL001519</name>
</gene>
<dbReference type="Gene3D" id="3.40.50.360">
    <property type="match status" value="1"/>
</dbReference>
<dbReference type="GO" id="GO:0010181">
    <property type="term" value="F:FMN binding"/>
    <property type="evidence" value="ECO:0007669"/>
    <property type="project" value="TreeGrafter"/>
</dbReference>
<dbReference type="RefSeq" id="WP_056947099.1">
    <property type="nucleotide sequence ID" value="NZ_AZCV01000008.1"/>
</dbReference>
<dbReference type="PATRIC" id="fig|1423722.3.peg.1545"/>
<keyword evidence="4" id="KW-1185">Reference proteome</keyword>
<dbReference type="GO" id="GO:0005829">
    <property type="term" value="C:cytosol"/>
    <property type="evidence" value="ECO:0007669"/>
    <property type="project" value="TreeGrafter"/>
</dbReference>
<reference evidence="3 4" key="1">
    <citation type="journal article" date="2015" name="Genome Announc.">
        <title>Expanding the biotechnology potential of lactobacilli through comparative genomics of 213 strains and associated genera.</title>
        <authorList>
            <person name="Sun Z."/>
            <person name="Harris H.M."/>
            <person name="McCann A."/>
            <person name="Guo C."/>
            <person name="Argimon S."/>
            <person name="Zhang W."/>
            <person name="Yang X."/>
            <person name="Jeffery I.B."/>
            <person name="Cooney J.C."/>
            <person name="Kagawa T.F."/>
            <person name="Liu W."/>
            <person name="Song Y."/>
            <person name="Salvetti E."/>
            <person name="Wrobel A."/>
            <person name="Rasinkangas P."/>
            <person name="Parkhill J."/>
            <person name="Rea M.C."/>
            <person name="O'Sullivan O."/>
            <person name="Ritari J."/>
            <person name="Douillard F.P."/>
            <person name="Paul Ross R."/>
            <person name="Yang R."/>
            <person name="Briner A.E."/>
            <person name="Felis G.E."/>
            <person name="de Vos W.M."/>
            <person name="Barrangou R."/>
            <person name="Klaenhammer T.R."/>
            <person name="Caufield P.W."/>
            <person name="Cui Y."/>
            <person name="Zhang H."/>
            <person name="O'Toole P.W."/>
        </authorList>
    </citation>
    <scope>NUCLEOTIDE SEQUENCE [LARGE SCALE GENOMIC DNA]</scope>
    <source>
        <strain evidence="3 4">DSM 20534</strain>
    </source>
</reference>
<dbReference type="SUPFAM" id="SSF52218">
    <property type="entry name" value="Flavoproteins"/>
    <property type="match status" value="1"/>
</dbReference>
<dbReference type="InterPro" id="IPR005025">
    <property type="entry name" value="FMN_Rdtase-like_dom"/>
</dbReference>
<organism evidence="3 4">
    <name type="scientific">Amylolactobacillus amylotrophicus DSM 20534</name>
    <dbReference type="NCBI Taxonomy" id="1423722"/>
    <lineage>
        <taxon>Bacteria</taxon>
        <taxon>Bacillati</taxon>
        <taxon>Bacillota</taxon>
        <taxon>Bacilli</taxon>
        <taxon>Lactobacillales</taxon>
        <taxon>Lactobacillaceae</taxon>
        <taxon>Amylolactobacillus</taxon>
    </lineage>
</organism>
<dbReference type="Proteomes" id="UP000050909">
    <property type="component" value="Unassembled WGS sequence"/>
</dbReference>
<evidence type="ECO:0000313" key="4">
    <source>
        <dbReference type="Proteomes" id="UP000050909"/>
    </source>
</evidence>
<evidence type="ECO:0000259" key="2">
    <source>
        <dbReference type="Pfam" id="PF03358"/>
    </source>
</evidence>
<dbReference type="InterPro" id="IPR050712">
    <property type="entry name" value="NAD(P)H-dep_reductase"/>
</dbReference>
<proteinExistence type="predicted"/>
<dbReference type="PANTHER" id="PTHR30543:SF21">
    <property type="entry name" value="NAD(P)H-DEPENDENT FMN REDUCTASE LOT6"/>
    <property type="match status" value="1"/>
</dbReference>
<dbReference type="InterPro" id="IPR029039">
    <property type="entry name" value="Flavoprotein-like_sf"/>
</dbReference>
<dbReference type="Gene3D" id="3.30.450.20">
    <property type="entry name" value="PAS domain"/>
    <property type="match status" value="1"/>
</dbReference>
<dbReference type="PANTHER" id="PTHR30543">
    <property type="entry name" value="CHROMATE REDUCTASE"/>
    <property type="match status" value="1"/>
</dbReference>
<protein>
    <submittedName>
        <fullName evidence="3">NADPH-dependent FMN reductase domain protein</fullName>
    </submittedName>
</protein>
<name>A0A0R1H367_9LACO</name>